<dbReference type="STRING" id="295069.SAMN05421856_101480"/>
<dbReference type="OrthoDB" id="9815709at2"/>
<name>A0A1H7W474_9FLAO</name>
<dbReference type="Pfam" id="PF00472">
    <property type="entry name" value="RF-1"/>
    <property type="match status" value="1"/>
</dbReference>
<feature type="region of interest" description="Disordered" evidence="1">
    <location>
        <begin position="100"/>
        <end position="130"/>
    </location>
</feature>
<evidence type="ECO:0000313" key="4">
    <source>
        <dbReference type="Proteomes" id="UP000199450"/>
    </source>
</evidence>
<dbReference type="GO" id="GO:0004045">
    <property type="term" value="F:peptidyl-tRNA hydrolase activity"/>
    <property type="evidence" value="ECO:0007669"/>
    <property type="project" value="TreeGrafter"/>
</dbReference>
<feature type="compositionally biased region" description="Basic and acidic residues" evidence="1">
    <location>
        <begin position="111"/>
        <end position="124"/>
    </location>
</feature>
<dbReference type="PANTHER" id="PTHR47814:SF1">
    <property type="entry name" value="PEPTIDYL-TRNA HYDROLASE ARFB"/>
    <property type="match status" value="1"/>
</dbReference>
<dbReference type="AlphaFoldDB" id="A0A1H7W474"/>
<dbReference type="SUPFAM" id="SSF110916">
    <property type="entry name" value="Peptidyl-tRNA hydrolase domain-like"/>
    <property type="match status" value="1"/>
</dbReference>
<dbReference type="PANTHER" id="PTHR47814">
    <property type="entry name" value="PEPTIDYL-TRNA HYDROLASE ARFB"/>
    <property type="match status" value="1"/>
</dbReference>
<dbReference type="GO" id="GO:0072344">
    <property type="term" value="P:rescue of stalled ribosome"/>
    <property type="evidence" value="ECO:0007669"/>
    <property type="project" value="TreeGrafter"/>
</dbReference>
<proteinExistence type="predicted"/>
<keyword evidence="4" id="KW-1185">Reference proteome</keyword>
<dbReference type="InterPro" id="IPR000352">
    <property type="entry name" value="Pep_chain_release_fac_I"/>
</dbReference>
<dbReference type="GO" id="GO:0003747">
    <property type="term" value="F:translation release factor activity"/>
    <property type="evidence" value="ECO:0007669"/>
    <property type="project" value="InterPro"/>
</dbReference>
<dbReference type="Gene3D" id="3.30.160.20">
    <property type="match status" value="1"/>
</dbReference>
<evidence type="ECO:0000313" key="3">
    <source>
        <dbReference type="EMBL" id="SEM16300.1"/>
    </source>
</evidence>
<feature type="region of interest" description="Disordered" evidence="1">
    <location>
        <begin position="1"/>
        <end position="22"/>
    </location>
</feature>
<dbReference type="EMBL" id="FOBV01000001">
    <property type="protein sequence ID" value="SEM16300.1"/>
    <property type="molecule type" value="Genomic_DNA"/>
</dbReference>
<organism evidence="3 4">
    <name type="scientific">Chryseobacterium taichungense</name>
    <dbReference type="NCBI Taxonomy" id="295069"/>
    <lineage>
        <taxon>Bacteria</taxon>
        <taxon>Pseudomonadati</taxon>
        <taxon>Bacteroidota</taxon>
        <taxon>Flavobacteriia</taxon>
        <taxon>Flavobacteriales</taxon>
        <taxon>Weeksellaceae</taxon>
        <taxon>Chryseobacterium group</taxon>
        <taxon>Chryseobacterium</taxon>
    </lineage>
</organism>
<dbReference type="Proteomes" id="UP000199450">
    <property type="component" value="Unassembled WGS sequence"/>
</dbReference>
<dbReference type="GO" id="GO:0043022">
    <property type="term" value="F:ribosome binding"/>
    <property type="evidence" value="ECO:0007669"/>
    <property type="project" value="TreeGrafter"/>
</dbReference>
<gene>
    <name evidence="3" type="ORF">SAMN05421856_101480</name>
</gene>
<accession>A0A1H7W474</accession>
<feature type="compositionally biased region" description="Basic residues" evidence="1">
    <location>
        <begin position="100"/>
        <end position="110"/>
    </location>
</feature>
<dbReference type="NCBIfam" id="NF006718">
    <property type="entry name" value="PRK09256.1"/>
    <property type="match status" value="1"/>
</dbReference>
<feature type="domain" description="Prokaryotic-type class I peptide chain release factors" evidence="2">
    <location>
        <begin position="6"/>
        <end position="124"/>
    </location>
</feature>
<evidence type="ECO:0000259" key="2">
    <source>
        <dbReference type="Pfam" id="PF00472"/>
    </source>
</evidence>
<evidence type="ECO:0000256" key="1">
    <source>
        <dbReference type="SAM" id="MobiDB-lite"/>
    </source>
</evidence>
<feature type="compositionally biased region" description="Polar residues" evidence="1">
    <location>
        <begin position="10"/>
        <end position="22"/>
    </location>
</feature>
<reference evidence="4" key="1">
    <citation type="submission" date="2016-10" db="EMBL/GenBank/DDBJ databases">
        <authorList>
            <person name="Varghese N."/>
            <person name="Submissions S."/>
        </authorList>
    </citation>
    <scope>NUCLEOTIDE SEQUENCE [LARGE SCALE GENOMIC DNA]</scope>
    <source>
        <strain evidence="4">DSM 17453</strain>
    </source>
</reference>
<sequence>MKDFSKELTFKTSRSSGAGGQNVNKVETSVTVLWKVDESEFFNDDQKNLIHTKLKNRINAEGFLFLTVSESRTQLMNKTKAIEKILEIVDKALVIPKKRLATKPSKSQKQKRLDTKKKLSEKKENRKFKF</sequence>
<dbReference type="RefSeq" id="WP_089998228.1">
    <property type="nucleotide sequence ID" value="NZ_FOBV01000001.1"/>
</dbReference>
<protein>
    <submittedName>
        <fullName evidence="3">Ribosome-associated protein</fullName>
    </submittedName>
</protein>